<dbReference type="Pfam" id="PF01206">
    <property type="entry name" value="TusA"/>
    <property type="match status" value="1"/>
</dbReference>
<dbReference type="PANTHER" id="PTHR33279">
    <property type="entry name" value="SULFUR CARRIER PROTEIN YEDF-RELATED"/>
    <property type="match status" value="1"/>
</dbReference>
<protein>
    <submittedName>
        <fullName evidence="3">tRNA 2-thiouridine synthesizing protein A</fullName>
        <ecNumber evidence="3">2.8.1.-</ecNumber>
    </submittedName>
</protein>
<dbReference type="PANTHER" id="PTHR33279:SF6">
    <property type="entry name" value="SULFUR CARRIER PROTEIN YEDF-RELATED"/>
    <property type="match status" value="1"/>
</dbReference>
<dbReference type="GO" id="GO:0016740">
    <property type="term" value="F:transferase activity"/>
    <property type="evidence" value="ECO:0007669"/>
    <property type="project" value="UniProtKB-KW"/>
</dbReference>
<keyword evidence="4" id="KW-1185">Reference proteome</keyword>
<comment type="similarity">
    <text evidence="1">Belongs to the sulfur carrier protein TusA family.</text>
</comment>
<evidence type="ECO:0000259" key="2">
    <source>
        <dbReference type="Pfam" id="PF01206"/>
    </source>
</evidence>
<evidence type="ECO:0000256" key="1">
    <source>
        <dbReference type="ARBA" id="ARBA00008984"/>
    </source>
</evidence>
<reference evidence="3 4" key="1">
    <citation type="submission" date="2024-06" db="EMBL/GenBank/DDBJ databases">
        <title>Sorghum-associated microbial communities from plants grown in Nebraska, USA.</title>
        <authorList>
            <person name="Schachtman D."/>
        </authorList>
    </citation>
    <scope>NUCLEOTIDE SEQUENCE [LARGE SCALE GENOMIC DNA]</scope>
    <source>
        <strain evidence="3 4">3207</strain>
    </source>
</reference>
<dbReference type="RefSeq" id="WP_354553660.1">
    <property type="nucleotide sequence ID" value="NZ_JBEPSM010000004.1"/>
</dbReference>
<accession>A0ABV2R491</accession>
<feature type="domain" description="UPF0033" evidence="2">
    <location>
        <begin position="22"/>
        <end position="85"/>
    </location>
</feature>
<dbReference type="Proteomes" id="UP001549321">
    <property type="component" value="Unassembled WGS sequence"/>
</dbReference>
<organism evidence="3 4">
    <name type="scientific">Kaistia defluvii</name>
    <dbReference type="NCBI Taxonomy" id="410841"/>
    <lineage>
        <taxon>Bacteria</taxon>
        <taxon>Pseudomonadati</taxon>
        <taxon>Pseudomonadota</taxon>
        <taxon>Alphaproteobacteria</taxon>
        <taxon>Hyphomicrobiales</taxon>
        <taxon>Kaistiaceae</taxon>
        <taxon>Kaistia</taxon>
    </lineage>
</organism>
<dbReference type="CDD" id="cd00291">
    <property type="entry name" value="SirA_YedF_YeeD"/>
    <property type="match status" value="1"/>
</dbReference>
<sequence>MTDDAAHAAPGESALWLADRLLDARGIACPLPVLKARKLLAGMARDSRLLVEATDPMAAIDIPHLCHEDGHILIRQERVDQGGRMILRFLIERGANAAQPD</sequence>
<dbReference type="Gene3D" id="3.30.110.40">
    <property type="entry name" value="TusA-like domain"/>
    <property type="match status" value="1"/>
</dbReference>
<keyword evidence="3" id="KW-0808">Transferase</keyword>
<evidence type="ECO:0000313" key="3">
    <source>
        <dbReference type="EMBL" id="MET4636111.1"/>
    </source>
</evidence>
<comment type="caution">
    <text evidence="3">The sequence shown here is derived from an EMBL/GenBank/DDBJ whole genome shotgun (WGS) entry which is preliminary data.</text>
</comment>
<dbReference type="InterPro" id="IPR036868">
    <property type="entry name" value="TusA-like_sf"/>
</dbReference>
<gene>
    <name evidence="3" type="ORF">ABIE08_004069</name>
</gene>
<name>A0ABV2R491_9HYPH</name>
<dbReference type="SUPFAM" id="SSF64307">
    <property type="entry name" value="SirA-like"/>
    <property type="match status" value="1"/>
</dbReference>
<dbReference type="EC" id="2.8.1.-" evidence="3"/>
<dbReference type="InterPro" id="IPR001455">
    <property type="entry name" value="TusA-like"/>
</dbReference>
<dbReference type="EMBL" id="JBEPSM010000004">
    <property type="protein sequence ID" value="MET4636111.1"/>
    <property type="molecule type" value="Genomic_DNA"/>
</dbReference>
<proteinExistence type="inferred from homology"/>
<evidence type="ECO:0000313" key="4">
    <source>
        <dbReference type="Proteomes" id="UP001549321"/>
    </source>
</evidence>